<gene>
    <name evidence="1" type="ORF">GCM10008088_07910</name>
</gene>
<dbReference type="GeneID" id="94368454"/>
<dbReference type="InterPro" id="IPR038472">
    <property type="entry name" value="DndE_sf"/>
</dbReference>
<name>A0ABQ3BL13_9FLAO</name>
<protein>
    <recommendedName>
        <fullName evidence="3">DNA sulfur modification protein DndE</fullName>
    </recommendedName>
</protein>
<accession>A0ABQ3BL13</accession>
<evidence type="ECO:0000313" key="1">
    <source>
        <dbReference type="EMBL" id="GGZ48994.1"/>
    </source>
</evidence>
<dbReference type="Gene3D" id="1.10.1220.160">
    <property type="entry name" value="DNA sulphur modification protein DndE"/>
    <property type="match status" value="1"/>
</dbReference>
<comment type="caution">
    <text evidence="1">The sequence shown here is derived from an EMBL/GenBank/DDBJ whole genome shotgun (WGS) entry which is preliminary data.</text>
</comment>
<reference evidence="2" key="1">
    <citation type="journal article" date="2019" name="Int. J. Syst. Evol. Microbiol.">
        <title>The Global Catalogue of Microorganisms (GCM) 10K type strain sequencing project: providing services to taxonomists for standard genome sequencing and annotation.</title>
        <authorList>
            <consortium name="The Broad Institute Genomics Platform"/>
            <consortium name="The Broad Institute Genome Sequencing Center for Infectious Disease"/>
            <person name="Wu L."/>
            <person name="Ma J."/>
        </authorList>
    </citation>
    <scope>NUCLEOTIDE SEQUENCE [LARGE SCALE GENOMIC DNA]</scope>
    <source>
        <strain evidence="2">KCTC 12708</strain>
    </source>
</reference>
<dbReference type="InterPro" id="IPR014969">
    <property type="entry name" value="DNA_S_DndE"/>
</dbReference>
<evidence type="ECO:0008006" key="3">
    <source>
        <dbReference type="Google" id="ProtNLM"/>
    </source>
</evidence>
<organism evidence="1 2">
    <name type="scientific">Mesonia mobilis</name>
    <dbReference type="NCBI Taxonomy" id="369791"/>
    <lineage>
        <taxon>Bacteria</taxon>
        <taxon>Pseudomonadati</taxon>
        <taxon>Bacteroidota</taxon>
        <taxon>Flavobacteriia</taxon>
        <taxon>Flavobacteriales</taxon>
        <taxon>Flavobacteriaceae</taxon>
        <taxon>Mesonia</taxon>
    </lineage>
</organism>
<dbReference type="Proteomes" id="UP000615593">
    <property type="component" value="Unassembled WGS sequence"/>
</dbReference>
<proteinExistence type="predicted"/>
<evidence type="ECO:0000313" key="2">
    <source>
        <dbReference type="Proteomes" id="UP000615593"/>
    </source>
</evidence>
<keyword evidence="2" id="KW-1185">Reference proteome</keyword>
<dbReference type="RefSeq" id="WP_027884015.1">
    <property type="nucleotide sequence ID" value="NZ_BMWY01000002.1"/>
</dbReference>
<sequence length="132" mass="15018">MFPHIKTSKANREVVAKLTQRLNLGTENMISRIALVYSLSKDRILNLKDLKDSGGKEYAKQVLLGKEADYYLGMLALHYQIHINNPDMPKYVKLHVDDGLSLIDEMLSNQQNLEGFDFLVELIGQGITQLKE</sequence>
<dbReference type="Pfam" id="PF08870">
    <property type="entry name" value="DndE"/>
    <property type="match status" value="1"/>
</dbReference>
<dbReference type="EMBL" id="BMWY01000002">
    <property type="protein sequence ID" value="GGZ48994.1"/>
    <property type="molecule type" value="Genomic_DNA"/>
</dbReference>